<name>A0ABP1CNM9_9APHY</name>
<dbReference type="EMBL" id="OZ037944">
    <property type="protein sequence ID" value="CAL1697260.1"/>
    <property type="molecule type" value="Genomic_DNA"/>
</dbReference>
<protein>
    <recommendedName>
        <fullName evidence="1">Aminoglycoside phosphotransferase domain-containing protein</fullName>
    </recommendedName>
</protein>
<dbReference type="CDD" id="cd05120">
    <property type="entry name" value="APH_ChoK_like"/>
    <property type="match status" value="1"/>
</dbReference>
<dbReference type="InterPro" id="IPR011009">
    <property type="entry name" value="Kinase-like_dom_sf"/>
</dbReference>
<dbReference type="Proteomes" id="UP001497453">
    <property type="component" value="Chromosome 1"/>
</dbReference>
<organism evidence="2 3">
    <name type="scientific">Somion occarium</name>
    <dbReference type="NCBI Taxonomy" id="3059160"/>
    <lineage>
        <taxon>Eukaryota</taxon>
        <taxon>Fungi</taxon>
        <taxon>Dikarya</taxon>
        <taxon>Basidiomycota</taxon>
        <taxon>Agaricomycotina</taxon>
        <taxon>Agaricomycetes</taxon>
        <taxon>Polyporales</taxon>
        <taxon>Cerrenaceae</taxon>
        <taxon>Somion</taxon>
    </lineage>
</organism>
<sequence length="313" mass="35958">MGYRSSDPFGLKDAIWYVFGPTSALLNVTEYALASSSTPAKGVTHRFLKFLWRPWTTVWLSVPAKYRFWTYQALERIGEKLYDMRPGSAKRLPFGLYLKFGPVEGLRSEALATMFVASNTTIPVPTVLDFVEHPRGAAMIMTCLPGTSVSHAIHSGELPREEFEATMQDWLSQLRGLPTPSHDIVASFDGSKCMCHRVLDTRFGPFPNIAAFHEFLFSGLEHLREVTEKSYSKPHRICFTHGDIHMQNILFYDGKLSGLVDWECAGWYPEYWEYIVAIYHTKKLPYWVDSFGNIFPQYADELAAEREYWKLPW</sequence>
<keyword evidence="3" id="KW-1185">Reference proteome</keyword>
<feature type="domain" description="Aminoglycoside phosphotransferase" evidence="1">
    <location>
        <begin position="116"/>
        <end position="280"/>
    </location>
</feature>
<evidence type="ECO:0000259" key="1">
    <source>
        <dbReference type="Pfam" id="PF01636"/>
    </source>
</evidence>
<dbReference type="Pfam" id="PF01636">
    <property type="entry name" value="APH"/>
    <property type="match status" value="1"/>
</dbReference>
<gene>
    <name evidence="2" type="ORF">GFSPODELE1_LOCUS1567</name>
</gene>
<accession>A0ABP1CNM9</accession>
<dbReference type="SUPFAM" id="SSF56112">
    <property type="entry name" value="Protein kinase-like (PK-like)"/>
    <property type="match status" value="1"/>
</dbReference>
<dbReference type="Gene3D" id="3.90.1200.10">
    <property type="match status" value="1"/>
</dbReference>
<dbReference type="PANTHER" id="PTHR21310:SF58">
    <property type="entry name" value="AMINOGLYCOSIDE PHOSPHOTRANSFERASE DOMAIN-CONTAINING PROTEIN"/>
    <property type="match status" value="1"/>
</dbReference>
<proteinExistence type="predicted"/>
<dbReference type="InterPro" id="IPR002575">
    <property type="entry name" value="Aminoglycoside_PTrfase"/>
</dbReference>
<evidence type="ECO:0000313" key="3">
    <source>
        <dbReference type="Proteomes" id="UP001497453"/>
    </source>
</evidence>
<dbReference type="InterPro" id="IPR051678">
    <property type="entry name" value="AGP_Transferase"/>
</dbReference>
<dbReference type="PANTHER" id="PTHR21310">
    <property type="entry name" value="AMINOGLYCOSIDE PHOSPHOTRANSFERASE-RELATED-RELATED"/>
    <property type="match status" value="1"/>
</dbReference>
<evidence type="ECO:0000313" key="2">
    <source>
        <dbReference type="EMBL" id="CAL1697260.1"/>
    </source>
</evidence>
<reference evidence="3" key="1">
    <citation type="submission" date="2024-04" db="EMBL/GenBank/DDBJ databases">
        <authorList>
            <person name="Shaw F."/>
            <person name="Minotto A."/>
        </authorList>
    </citation>
    <scope>NUCLEOTIDE SEQUENCE [LARGE SCALE GENOMIC DNA]</scope>
</reference>